<sequence>MWLCAAAAVAIAAMPPMGEAQAADAATLTAGGGAATAKLAQSGEAVRFDIPGQGLSAALMAFGRQSGYQVSVDHGALAGLTSTPVSGAMAPEAALTRLLEGTPVTWRLADTRSVVLTPADASGDGPMQLGPINVEGRNMSGGETDYRPQPSSVGTKMNLPIRQTPYTVNQVDSELMEDRGDTTVYDALENIAGVTHQSTNSDTGSNFVRSIFVRGFDIAGDGPILVNGQRFYTTGTNFRSTASMERIDLLRGAAGIYYGASQPGGVLNYVYKKPQAEAAQKVSVRGDSFGSYGGTADITGAVSEDESLRVRLIADYGREKDNVEEIYEEPKSLMGALQWVPSEEFESTFTVEALDIDGVPQRYDNIRVNGELLPIQEDIFWGHDNDFVDVKQYTAMLENNWTPSDAFNVRTYLAYQTTDQEHQTTRIGGRGGGAPLADTSLPRTVHVGQSEEYSISTGFDLSGRFDTGDFGHDWLFGYGFAYGESEGGVAQCSTGANAGSDCFPIRPTSQFPFDPVQGDYAYQSDIFDLIGTQRGGVGFSEARDHNFYVQDMVTLPNEDTKLLAGVGYTIAERESWDEPKGGTRTPTQMIDAARPTPRLALIHDLDRVTTVYASYNESYFPQLYSNPDGGILDDPEIGVQYEAGFKRDMFDGDALFTLSLFQLEKENVQRNDPAYDPSLGYRISDGLQRSRGLETELSGRVNDWWKAHLGYAYLATEIVDADANVGQDFENVSRHNLSLWNKFRVLGDRRSGEFSIGAGLSAHSRSGTFSGAENPGYGIVDVGLFYEQDVEDGPALNAALRVDNLLDKDYFDRRSYGSSVTYGEERVVSFRLGARF</sequence>
<keyword evidence="5 12" id="KW-0812">Transmembrane</keyword>
<keyword evidence="2 12" id="KW-0813">Transport</keyword>
<evidence type="ECO:0000256" key="8">
    <source>
        <dbReference type="ARBA" id="ARBA00023065"/>
    </source>
</evidence>
<keyword evidence="7" id="KW-0408">Iron</keyword>
<feature type="domain" description="Secretin/TonB short N-terminal" evidence="15">
    <location>
        <begin position="68"/>
        <end position="119"/>
    </location>
</feature>
<dbReference type="InterPro" id="IPR036942">
    <property type="entry name" value="Beta-barrel_TonB_sf"/>
</dbReference>
<dbReference type="InterPro" id="IPR012910">
    <property type="entry name" value="Plug_dom"/>
</dbReference>
<evidence type="ECO:0000256" key="3">
    <source>
        <dbReference type="ARBA" id="ARBA00022452"/>
    </source>
</evidence>
<dbReference type="PANTHER" id="PTHR32552:SF68">
    <property type="entry name" value="FERRICHROME OUTER MEMBRANE TRANSPORTER_PHAGE RECEPTOR"/>
    <property type="match status" value="1"/>
</dbReference>
<protein>
    <submittedName>
        <fullName evidence="16">TonB-dependent receptor</fullName>
    </submittedName>
</protein>
<dbReference type="InterPro" id="IPR037066">
    <property type="entry name" value="Plug_dom_sf"/>
</dbReference>
<dbReference type="Pfam" id="PF07715">
    <property type="entry name" value="Plug"/>
    <property type="match status" value="1"/>
</dbReference>
<comment type="caution">
    <text evidence="16">The sequence shown here is derived from an EMBL/GenBank/DDBJ whole genome shotgun (WGS) entry which is preliminary data.</text>
</comment>
<evidence type="ECO:0000256" key="7">
    <source>
        <dbReference type="ARBA" id="ARBA00023004"/>
    </source>
</evidence>
<keyword evidence="17" id="KW-1185">Reference proteome</keyword>
<evidence type="ECO:0000256" key="1">
    <source>
        <dbReference type="ARBA" id="ARBA00004571"/>
    </source>
</evidence>
<dbReference type="SMART" id="SM00965">
    <property type="entry name" value="STN"/>
    <property type="match status" value="1"/>
</dbReference>
<dbReference type="Pfam" id="PF00593">
    <property type="entry name" value="TonB_dep_Rec_b-barrel"/>
    <property type="match status" value="1"/>
</dbReference>
<evidence type="ECO:0000313" key="16">
    <source>
        <dbReference type="EMBL" id="MBP5858365.1"/>
    </source>
</evidence>
<keyword evidence="9 13" id="KW-0798">TonB box</keyword>
<keyword evidence="4" id="KW-0410">Iron transport</keyword>
<evidence type="ECO:0000256" key="13">
    <source>
        <dbReference type="RuleBase" id="RU003357"/>
    </source>
</evidence>
<dbReference type="AlphaFoldDB" id="A0A8J7S165"/>
<feature type="signal peptide" evidence="14">
    <location>
        <begin position="1"/>
        <end position="22"/>
    </location>
</feature>
<evidence type="ECO:0000256" key="11">
    <source>
        <dbReference type="ARBA" id="ARBA00023237"/>
    </source>
</evidence>
<evidence type="ECO:0000256" key="6">
    <source>
        <dbReference type="ARBA" id="ARBA00022729"/>
    </source>
</evidence>
<dbReference type="GO" id="GO:0015344">
    <property type="term" value="F:siderophore uptake transmembrane transporter activity"/>
    <property type="evidence" value="ECO:0007669"/>
    <property type="project" value="TreeGrafter"/>
</dbReference>
<dbReference type="InterPro" id="IPR039426">
    <property type="entry name" value="TonB-dep_rcpt-like"/>
</dbReference>
<feature type="chain" id="PRO_5035169111" evidence="14">
    <location>
        <begin position="23"/>
        <end position="836"/>
    </location>
</feature>
<keyword evidence="10 12" id="KW-0472">Membrane</keyword>
<comment type="subcellular location">
    <subcellularLocation>
        <location evidence="1 12">Cell outer membrane</location>
        <topology evidence="1 12">Multi-pass membrane protein</topology>
    </subcellularLocation>
</comment>
<dbReference type="Gene3D" id="2.170.130.10">
    <property type="entry name" value="TonB-dependent receptor, plug domain"/>
    <property type="match status" value="1"/>
</dbReference>
<organism evidence="16 17">
    <name type="scientific">Marivibrio halodurans</name>
    <dbReference type="NCBI Taxonomy" id="2039722"/>
    <lineage>
        <taxon>Bacteria</taxon>
        <taxon>Pseudomonadati</taxon>
        <taxon>Pseudomonadota</taxon>
        <taxon>Alphaproteobacteria</taxon>
        <taxon>Rhodospirillales</taxon>
        <taxon>Rhodospirillaceae</taxon>
        <taxon>Marivibrio</taxon>
    </lineage>
</organism>
<dbReference type="PROSITE" id="PS52016">
    <property type="entry name" value="TONB_DEPENDENT_REC_3"/>
    <property type="match status" value="1"/>
</dbReference>
<evidence type="ECO:0000256" key="9">
    <source>
        <dbReference type="ARBA" id="ARBA00023077"/>
    </source>
</evidence>
<dbReference type="CDD" id="cd01347">
    <property type="entry name" value="ligand_gated_channel"/>
    <property type="match status" value="1"/>
</dbReference>
<evidence type="ECO:0000256" key="5">
    <source>
        <dbReference type="ARBA" id="ARBA00022692"/>
    </source>
</evidence>
<evidence type="ECO:0000256" key="10">
    <source>
        <dbReference type="ARBA" id="ARBA00023136"/>
    </source>
</evidence>
<accession>A0A8J7S165</accession>
<dbReference type="EMBL" id="JAGMWN010000007">
    <property type="protein sequence ID" value="MBP5858365.1"/>
    <property type="molecule type" value="Genomic_DNA"/>
</dbReference>
<evidence type="ECO:0000259" key="15">
    <source>
        <dbReference type="SMART" id="SM00965"/>
    </source>
</evidence>
<comment type="similarity">
    <text evidence="12 13">Belongs to the TonB-dependent receptor family.</text>
</comment>
<dbReference type="SUPFAM" id="SSF56935">
    <property type="entry name" value="Porins"/>
    <property type="match status" value="1"/>
</dbReference>
<evidence type="ECO:0000256" key="2">
    <source>
        <dbReference type="ARBA" id="ARBA00022448"/>
    </source>
</evidence>
<keyword evidence="11 12" id="KW-0998">Cell outer membrane</keyword>
<dbReference type="Gene3D" id="3.55.50.30">
    <property type="match status" value="1"/>
</dbReference>
<gene>
    <name evidence="16" type="ORF">KAJ83_15190</name>
</gene>
<dbReference type="Gene3D" id="2.40.170.20">
    <property type="entry name" value="TonB-dependent receptor, beta-barrel domain"/>
    <property type="match status" value="1"/>
</dbReference>
<keyword evidence="16" id="KW-0675">Receptor</keyword>
<dbReference type="PANTHER" id="PTHR32552">
    <property type="entry name" value="FERRICHROME IRON RECEPTOR-RELATED"/>
    <property type="match status" value="1"/>
</dbReference>
<keyword evidence="6 14" id="KW-0732">Signal</keyword>
<name>A0A8J7S165_9PROT</name>
<reference evidence="16" key="1">
    <citation type="submission" date="2021-04" db="EMBL/GenBank/DDBJ databases">
        <authorList>
            <person name="Zhang D.-C."/>
        </authorList>
    </citation>
    <scope>NUCLEOTIDE SEQUENCE</scope>
    <source>
        <strain evidence="16">CGMCC 1.15697</strain>
    </source>
</reference>
<dbReference type="GO" id="GO:0009279">
    <property type="term" value="C:cell outer membrane"/>
    <property type="evidence" value="ECO:0007669"/>
    <property type="project" value="UniProtKB-SubCell"/>
</dbReference>
<dbReference type="InterPro" id="IPR000531">
    <property type="entry name" value="Beta-barrel_TonB"/>
</dbReference>
<evidence type="ECO:0000256" key="12">
    <source>
        <dbReference type="PROSITE-ProRule" id="PRU01360"/>
    </source>
</evidence>
<evidence type="ECO:0000313" key="17">
    <source>
        <dbReference type="Proteomes" id="UP000672602"/>
    </source>
</evidence>
<keyword evidence="3 12" id="KW-1134">Transmembrane beta strand</keyword>
<evidence type="ECO:0000256" key="14">
    <source>
        <dbReference type="SAM" id="SignalP"/>
    </source>
</evidence>
<evidence type="ECO:0000256" key="4">
    <source>
        <dbReference type="ARBA" id="ARBA00022496"/>
    </source>
</evidence>
<keyword evidence="8" id="KW-0406">Ion transport</keyword>
<dbReference type="InterPro" id="IPR011662">
    <property type="entry name" value="Secretin/TonB_short_N"/>
</dbReference>
<dbReference type="RefSeq" id="WP_210682947.1">
    <property type="nucleotide sequence ID" value="NZ_JAGMWN010000007.1"/>
</dbReference>
<dbReference type="Proteomes" id="UP000672602">
    <property type="component" value="Unassembled WGS sequence"/>
</dbReference>
<proteinExistence type="inferred from homology"/>